<accession>A0A1L5QZM6</accession>
<name>A0A1L5QZM6_XANPE</name>
<dbReference type="KEGG" id="xpe:BJD13_00820"/>
<evidence type="ECO:0000313" key="1">
    <source>
        <dbReference type="EMBL" id="NEL77268.1"/>
    </source>
</evidence>
<gene>
    <name evidence="1" type="ORF">G3W61_13565</name>
</gene>
<dbReference type="Proteomes" id="UP000471082">
    <property type="component" value="Unassembled WGS sequence"/>
</dbReference>
<dbReference type="EMBL" id="JAAGYU010000058">
    <property type="protein sequence ID" value="NEL77268.1"/>
    <property type="molecule type" value="Genomic_DNA"/>
</dbReference>
<organism evidence="1 2">
    <name type="scientific">Xanthomonas perforans</name>
    <dbReference type="NCBI Taxonomy" id="442694"/>
    <lineage>
        <taxon>Bacteria</taxon>
        <taxon>Pseudomonadati</taxon>
        <taxon>Pseudomonadota</taxon>
        <taxon>Gammaproteobacteria</taxon>
        <taxon>Lysobacterales</taxon>
        <taxon>Lysobacteraceae</taxon>
        <taxon>Xanthomonas</taxon>
    </lineage>
</organism>
<evidence type="ECO:0000313" key="2">
    <source>
        <dbReference type="Proteomes" id="UP000471082"/>
    </source>
</evidence>
<reference evidence="1 2" key="1">
    <citation type="submission" date="2019-11" db="EMBL/GenBank/DDBJ databases">
        <title>Genome-resolved metagenomics to study the prevalence of co-infection and intraspecific heterogeneity among plant pathogen metapopulations.</title>
        <authorList>
            <person name="Newberry E."/>
            <person name="Bhandari R."/>
            <person name="Kemble J."/>
            <person name="Sikora E."/>
            <person name="Potnis N."/>
        </authorList>
    </citation>
    <scope>NUCLEOTIDE SEQUENCE [LARGE SCALE GENOMIC DNA]</scope>
    <source>
        <strain evidence="1">Xp_Tom_Tuscaloosa_18b</strain>
    </source>
</reference>
<dbReference type="AlphaFoldDB" id="A0A1L5QZM6"/>
<comment type="caution">
    <text evidence="1">The sequence shown here is derived from an EMBL/GenBank/DDBJ whole genome shotgun (WGS) entry which is preliminary data.</text>
</comment>
<sequence length="94" mass="10280">MPIVPDDQLAALVDTIPTKFTYTPWRDGGWYVPSIRYANGAIGCVSRNYPDKRWRVVCDPRGDAAPTYKSRHQAAAAECLLAALDRCKAAPGNG</sequence>
<proteinExistence type="predicted"/>
<protein>
    <submittedName>
        <fullName evidence="1">Uncharacterized protein</fullName>
    </submittedName>
</protein>